<gene>
    <name evidence="2" type="ORF">K4G66_15365</name>
</gene>
<proteinExistence type="predicted"/>
<evidence type="ECO:0000259" key="1">
    <source>
        <dbReference type="Pfam" id="PF00534"/>
    </source>
</evidence>
<dbReference type="Pfam" id="PF00534">
    <property type="entry name" value="Glycos_transf_1"/>
    <property type="match status" value="1"/>
</dbReference>
<dbReference type="Gene3D" id="3.40.50.2000">
    <property type="entry name" value="Glycogen Phosphorylase B"/>
    <property type="match status" value="2"/>
</dbReference>
<dbReference type="AlphaFoldDB" id="A0AA49Q0D1"/>
<organism evidence="2">
    <name type="scientific">Roseihalotalea indica</name>
    <dbReference type="NCBI Taxonomy" id="2867963"/>
    <lineage>
        <taxon>Bacteria</taxon>
        <taxon>Pseudomonadati</taxon>
        <taxon>Bacteroidota</taxon>
        <taxon>Cytophagia</taxon>
        <taxon>Cytophagales</taxon>
        <taxon>Catalimonadaceae</taxon>
        <taxon>Roseihalotalea</taxon>
    </lineage>
</organism>
<reference evidence="2" key="1">
    <citation type="journal article" date="2023" name="Comput. Struct. Biotechnol. J.">
        <title>Discovery of a novel marine Bacteroidetes with a rich repertoire of carbohydrate-active enzymes.</title>
        <authorList>
            <person name="Chen B."/>
            <person name="Liu G."/>
            <person name="Chen Q."/>
            <person name="Wang H."/>
            <person name="Liu L."/>
            <person name="Tang K."/>
        </authorList>
    </citation>
    <scope>NUCLEOTIDE SEQUENCE</scope>
    <source>
        <strain evidence="2">TK19036</strain>
    </source>
</reference>
<protein>
    <submittedName>
        <fullName evidence="2">Glycosyltransferase family 4 protein</fullName>
    </submittedName>
</protein>
<reference evidence="2" key="2">
    <citation type="journal article" date="2024" name="Antonie Van Leeuwenhoek">
        <title>Roseihalotalea indica gen. nov., sp. nov., a halophilic Bacteroidetes from mesopelagic Southwest Indian Ocean with higher carbohydrate metabolic potential.</title>
        <authorList>
            <person name="Chen B."/>
            <person name="Zhang M."/>
            <person name="Lin D."/>
            <person name="Ye J."/>
            <person name="Tang K."/>
        </authorList>
    </citation>
    <scope>NUCLEOTIDE SEQUENCE</scope>
    <source>
        <strain evidence="2">TK19036</strain>
    </source>
</reference>
<dbReference type="PANTHER" id="PTHR12526">
    <property type="entry name" value="GLYCOSYLTRANSFERASE"/>
    <property type="match status" value="1"/>
</dbReference>
<dbReference type="InterPro" id="IPR001296">
    <property type="entry name" value="Glyco_trans_1"/>
</dbReference>
<feature type="domain" description="Glycosyl transferase family 1" evidence="1">
    <location>
        <begin position="179"/>
        <end position="344"/>
    </location>
</feature>
<dbReference type="EMBL" id="CP120682">
    <property type="protein sequence ID" value="WKN40072.1"/>
    <property type="molecule type" value="Genomic_DNA"/>
</dbReference>
<dbReference type="CDD" id="cd03801">
    <property type="entry name" value="GT4_PimA-like"/>
    <property type="match status" value="1"/>
</dbReference>
<dbReference type="GO" id="GO:0016757">
    <property type="term" value="F:glycosyltransferase activity"/>
    <property type="evidence" value="ECO:0007669"/>
    <property type="project" value="InterPro"/>
</dbReference>
<name>A0AA49Q0D1_9BACT</name>
<evidence type="ECO:0000313" key="2">
    <source>
        <dbReference type="EMBL" id="WKN40072.1"/>
    </source>
</evidence>
<dbReference type="SUPFAM" id="SSF53756">
    <property type="entry name" value="UDP-Glycosyltransferase/glycogen phosphorylase"/>
    <property type="match status" value="1"/>
</dbReference>
<accession>A0AA49Q0D1</accession>
<sequence>MKKILVVGITPPPYGGQAMMTERLVKAHFNDLKIYHVRMAFSKSMSSVGNFELGKVFHMVEIVIRAIYFRFRYNIPALYYMPGGSSFTPVARDIFILFFLRLLFKKTIFHFRAAGVSEIVDQQSGILKRLAKYVYRRPDVAIHLSELNPDDGGYFHAKNTIVVPNGLEDEGHNYLPINRPEKEQVNILYVGVIQESKGVMVLLEAANLLKEQKQTIKVTLIGEFASQDFKDAVTTYCHKHGLTDIVQFPGVKKGDEKWPYFVEADIFCFPSFFEAESFGNVVVEAMMFELPVVATQWRGIPSIVDNQKTGLLAPIKSPKDIAKCLNYLINHPEERRNMGKQGRQKYDNCYQISQFMVRMHDVLVI</sequence>